<sequence length="263" mass="27962">MGAKCIRLGSHGRRSTVPYRAPAWSSSLRCDDDTPTARRPINPPQPPESPLSNFLFLNTMNHGDHGGHDMPGMPAGPKCSMNMLWNTQIEDTCIVFRSWHISSTAAFVLSCAAVVGLGVLYEWLRAAQRTLDRRIAATLRAQGKGKAAAGVGVGAGTGRGVEVSGRSTPECESEEAGLLTGSLVSKARVGTPLPFSARVSRAVLYGASVFLSFFLMLVFMTYNAYLILSTVIGAALGHYVFSTHMDIDAVLAGGMDGKGMACH</sequence>
<evidence type="ECO:0000256" key="4">
    <source>
        <dbReference type="RuleBase" id="RU367022"/>
    </source>
</evidence>
<dbReference type="PANTHER" id="PTHR12483:SF115">
    <property type="entry name" value="COPPER TRANSPORT PROTEIN"/>
    <property type="match status" value="1"/>
</dbReference>
<organism evidence="6 7">
    <name type="scientific">Trametes cubensis</name>
    <dbReference type="NCBI Taxonomy" id="1111947"/>
    <lineage>
        <taxon>Eukaryota</taxon>
        <taxon>Fungi</taxon>
        <taxon>Dikarya</taxon>
        <taxon>Basidiomycota</taxon>
        <taxon>Agaricomycotina</taxon>
        <taxon>Agaricomycetes</taxon>
        <taxon>Polyporales</taxon>
        <taxon>Polyporaceae</taxon>
        <taxon>Trametes</taxon>
    </lineage>
</organism>
<dbReference type="AlphaFoldDB" id="A0AAD7TMZ1"/>
<keyword evidence="4" id="KW-0187">Copper transport</keyword>
<keyword evidence="4" id="KW-0406">Ion transport</keyword>
<evidence type="ECO:0000256" key="5">
    <source>
        <dbReference type="SAM" id="MobiDB-lite"/>
    </source>
</evidence>
<evidence type="ECO:0000256" key="1">
    <source>
        <dbReference type="ARBA" id="ARBA00022692"/>
    </source>
</evidence>
<evidence type="ECO:0000256" key="3">
    <source>
        <dbReference type="ARBA" id="ARBA00023136"/>
    </source>
</evidence>
<gene>
    <name evidence="6" type="ORF">ONZ51_g8808</name>
</gene>
<keyword evidence="4" id="KW-0186">Copper</keyword>
<reference evidence="6" key="1">
    <citation type="submission" date="2022-11" db="EMBL/GenBank/DDBJ databases">
        <title>Genome Sequence of Cubamyces cubensis.</title>
        <authorList>
            <person name="Buettner E."/>
        </authorList>
    </citation>
    <scope>NUCLEOTIDE SEQUENCE</scope>
    <source>
        <strain evidence="6">MPL-01</strain>
    </source>
</reference>
<protein>
    <recommendedName>
        <fullName evidence="4">Copper transport protein</fullName>
    </recommendedName>
</protein>
<keyword evidence="1 4" id="KW-0812">Transmembrane</keyword>
<proteinExistence type="inferred from homology"/>
<dbReference type="Proteomes" id="UP001215151">
    <property type="component" value="Unassembled WGS sequence"/>
</dbReference>
<evidence type="ECO:0000313" key="6">
    <source>
        <dbReference type="EMBL" id="KAJ8469730.1"/>
    </source>
</evidence>
<evidence type="ECO:0000313" key="7">
    <source>
        <dbReference type="Proteomes" id="UP001215151"/>
    </source>
</evidence>
<comment type="caution">
    <text evidence="6">The sequence shown here is derived from an EMBL/GenBank/DDBJ whole genome shotgun (WGS) entry which is preliminary data.</text>
</comment>
<name>A0AAD7TMZ1_9APHY</name>
<keyword evidence="4" id="KW-0813">Transport</keyword>
<keyword evidence="7" id="KW-1185">Reference proteome</keyword>
<comment type="similarity">
    <text evidence="4">Belongs to the copper transporter (Ctr) (TC 1.A.56) family. SLC31A subfamily.</text>
</comment>
<dbReference type="GO" id="GO:0016020">
    <property type="term" value="C:membrane"/>
    <property type="evidence" value="ECO:0007669"/>
    <property type="project" value="UniProtKB-SubCell"/>
</dbReference>
<accession>A0AAD7TMZ1</accession>
<feature type="region of interest" description="Disordered" evidence="5">
    <location>
        <begin position="27"/>
        <end position="50"/>
    </location>
</feature>
<comment type="subcellular location">
    <subcellularLocation>
        <location evidence="4">Membrane</location>
        <topology evidence="4">Multi-pass membrane protein</topology>
    </subcellularLocation>
</comment>
<dbReference type="EMBL" id="JAPEVG010000277">
    <property type="protein sequence ID" value="KAJ8469730.1"/>
    <property type="molecule type" value="Genomic_DNA"/>
</dbReference>
<evidence type="ECO:0000256" key="2">
    <source>
        <dbReference type="ARBA" id="ARBA00022989"/>
    </source>
</evidence>
<keyword evidence="2 4" id="KW-1133">Transmembrane helix</keyword>
<dbReference type="PANTHER" id="PTHR12483">
    <property type="entry name" value="SOLUTE CARRIER FAMILY 31 COPPER TRANSPORTERS"/>
    <property type="match status" value="1"/>
</dbReference>
<feature type="transmembrane region" description="Helical" evidence="4">
    <location>
        <begin position="105"/>
        <end position="124"/>
    </location>
</feature>
<dbReference type="Pfam" id="PF04145">
    <property type="entry name" value="Ctr"/>
    <property type="match status" value="1"/>
</dbReference>
<keyword evidence="3 4" id="KW-0472">Membrane</keyword>
<dbReference type="GO" id="GO:0005375">
    <property type="term" value="F:copper ion transmembrane transporter activity"/>
    <property type="evidence" value="ECO:0007669"/>
    <property type="project" value="UniProtKB-UniRule"/>
</dbReference>
<dbReference type="InterPro" id="IPR007274">
    <property type="entry name" value="Cop_transporter"/>
</dbReference>